<organism evidence="2 3">
    <name type="scientific">Lingula anatina</name>
    <name type="common">Brachiopod</name>
    <name type="synonym">Lingula unguis</name>
    <dbReference type="NCBI Taxonomy" id="7574"/>
    <lineage>
        <taxon>Eukaryota</taxon>
        <taxon>Metazoa</taxon>
        <taxon>Spiralia</taxon>
        <taxon>Lophotrochozoa</taxon>
        <taxon>Brachiopoda</taxon>
        <taxon>Linguliformea</taxon>
        <taxon>Lingulata</taxon>
        <taxon>Lingulida</taxon>
        <taxon>Linguloidea</taxon>
        <taxon>Lingulidae</taxon>
        <taxon>Lingula</taxon>
    </lineage>
</organism>
<sequence>METFDPVELFGKNVLITGASSGIGEQMAYHFAKMGANLVLTARRGHLLKKVVSECNNLSPNSAQKHAYIAADMADMTETERVVQFAKESLGGLDIVMLNHALLPFGEPWMSSKENFTKLATAMDVNFRSYVHLASHVLPLLTPSSGRIAVVTSLVGYFAYPYTTWYTAAKRALQGFFGVLRQELKLQNSNVTITMCVVGPTRTENAVESMKAMIGETFVKTGHIADAGDVAMEIIQGTVSRQYQVHTDMDLKTRIFFFIQFLFPKLADDSMLLALT</sequence>
<dbReference type="Gene3D" id="3.40.50.720">
    <property type="entry name" value="NAD(P)-binding Rossmann-like Domain"/>
    <property type="match status" value="1"/>
</dbReference>
<proteinExistence type="predicted"/>
<dbReference type="GeneID" id="106174173"/>
<dbReference type="PROSITE" id="PS00061">
    <property type="entry name" value="ADH_SHORT"/>
    <property type="match status" value="1"/>
</dbReference>
<evidence type="ECO:0000256" key="1">
    <source>
        <dbReference type="ARBA" id="ARBA00023002"/>
    </source>
</evidence>
<dbReference type="SUPFAM" id="SSF51735">
    <property type="entry name" value="NAD(P)-binding Rossmann-fold domains"/>
    <property type="match status" value="1"/>
</dbReference>
<dbReference type="Pfam" id="PF00106">
    <property type="entry name" value="adh_short"/>
    <property type="match status" value="1"/>
</dbReference>
<name>A0A1S3JMB5_LINAN</name>
<dbReference type="InterPro" id="IPR020904">
    <property type="entry name" value="Sc_DH/Rdtase_CS"/>
</dbReference>
<dbReference type="STRING" id="7574.A0A1S3JMB5"/>
<dbReference type="InParanoid" id="A0A1S3JMB5"/>
<accession>A0A1S3JMB5</accession>
<dbReference type="PANTHER" id="PTHR44279:SF2">
    <property type="entry name" value="HYDROXYSTEROID (11-BETA) DEHYDROGENASE 1-LIKE B-RELATED"/>
    <property type="match status" value="1"/>
</dbReference>
<dbReference type="PANTHER" id="PTHR44279">
    <property type="entry name" value="HYDROXYSTEROID (11-BETA) DEHYDROGENASE 1-LIKE B-RELATED"/>
    <property type="match status" value="1"/>
</dbReference>
<keyword evidence="1" id="KW-0560">Oxidoreductase</keyword>
<keyword evidence="2" id="KW-1185">Reference proteome</keyword>
<dbReference type="GO" id="GO:0016491">
    <property type="term" value="F:oxidoreductase activity"/>
    <property type="evidence" value="ECO:0007669"/>
    <property type="project" value="UniProtKB-KW"/>
</dbReference>
<dbReference type="Proteomes" id="UP000085678">
    <property type="component" value="Unplaced"/>
</dbReference>
<dbReference type="OrthoDB" id="1933717at2759"/>
<gene>
    <name evidence="3" type="primary">LOC106174173</name>
</gene>
<dbReference type="InterPro" id="IPR036291">
    <property type="entry name" value="NAD(P)-bd_dom_sf"/>
</dbReference>
<dbReference type="InterPro" id="IPR051253">
    <property type="entry name" value="11-beta-HSD"/>
</dbReference>
<reference evidence="3" key="1">
    <citation type="submission" date="2025-08" db="UniProtKB">
        <authorList>
            <consortium name="RefSeq"/>
        </authorList>
    </citation>
    <scope>IDENTIFICATION</scope>
    <source>
        <tissue evidence="3">Gonads</tissue>
    </source>
</reference>
<dbReference type="RefSeq" id="XP_013411049.1">
    <property type="nucleotide sequence ID" value="XM_013555595.1"/>
</dbReference>
<evidence type="ECO:0000313" key="3">
    <source>
        <dbReference type="RefSeq" id="XP_013411049.1"/>
    </source>
</evidence>
<dbReference type="InterPro" id="IPR002347">
    <property type="entry name" value="SDR_fam"/>
</dbReference>
<evidence type="ECO:0000313" key="2">
    <source>
        <dbReference type="Proteomes" id="UP000085678"/>
    </source>
</evidence>
<dbReference type="PRINTS" id="PR00081">
    <property type="entry name" value="GDHRDH"/>
</dbReference>
<dbReference type="KEGG" id="lak:106174173"/>
<protein>
    <submittedName>
        <fullName evidence="3">Hydroxysteroid 11-beta-dehydrogenase 1-like protein</fullName>
    </submittedName>
</protein>
<dbReference type="AlphaFoldDB" id="A0A1S3JMB5"/>